<dbReference type="eggNOG" id="ENOG502T43V">
    <property type="taxonomic scope" value="Eukaryota"/>
</dbReference>
<dbReference type="AlphaFoldDB" id="K3X4J4"/>
<protein>
    <submittedName>
        <fullName evidence="1">Uncharacterized protein</fullName>
    </submittedName>
</protein>
<reference evidence="2" key="1">
    <citation type="journal article" date="2010" name="Genome Biol.">
        <title>Genome sequence of the necrotrophic plant pathogen Pythium ultimum reveals original pathogenicity mechanisms and effector repertoire.</title>
        <authorList>
            <person name="Levesque C.A."/>
            <person name="Brouwer H."/>
            <person name="Cano L."/>
            <person name="Hamilton J.P."/>
            <person name="Holt C."/>
            <person name="Huitema E."/>
            <person name="Raffaele S."/>
            <person name="Robideau G.P."/>
            <person name="Thines M."/>
            <person name="Win J."/>
            <person name="Zerillo M.M."/>
            <person name="Beakes G.W."/>
            <person name="Boore J.L."/>
            <person name="Busam D."/>
            <person name="Dumas B."/>
            <person name="Ferriera S."/>
            <person name="Fuerstenberg S.I."/>
            <person name="Gachon C.M."/>
            <person name="Gaulin E."/>
            <person name="Govers F."/>
            <person name="Grenville-Briggs L."/>
            <person name="Horner N."/>
            <person name="Hostetler J."/>
            <person name="Jiang R.H."/>
            <person name="Johnson J."/>
            <person name="Krajaejun T."/>
            <person name="Lin H."/>
            <person name="Meijer H.J."/>
            <person name="Moore B."/>
            <person name="Morris P."/>
            <person name="Phuntmart V."/>
            <person name="Puiu D."/>
            <person name="Shetty J."/>
            <person name="Stajich J.E."/>
            <person name="Tripathy S."/>
            <person name="Wawra S."/>
            <person name="van West P."/>
            <person name="Whitty B.R."/>
            <person name="Coutinho P.M."/>
            <person name="Henrissat B."/>
            <person name="Martin F."/>
            <person name="Thomas P.D."/>
            <person name="Tyler B.M."/>
            <person name="De Vries R.P."/>
            <person name="Kamoun S."/>
            <person name="Yandell M."/>
            <person name="Tisserat N."/>
            <person name="Buell C.R."/>
        </authorList>
    </citation>
    <scope>NUCLEOTIDE SEQUENCE</scope>
    <source>
        <strain evidence="2">DAOM:BR144</strain>
    </source>
</reference>
<dbReference type="InParanoid" id="K3X4J4"/>
<dbReference type="VEuPathDB" id="FungiDB:PYU1_G012117"/>
<dbReference type="STRING" id="431595.K3X4J4"/>
<sequence>MDASDFGLCVIGTTHKTYLTHSFTSLEQSLISEFKAGTPNDFDINYRELLSCLIGTPHATQVELMSGFALYGFQFEFGCPIRGLTIRIQLHSIRHFSAASSRVRMLVKGISCLDAPRQYKAPISVQLLEACFNSLSMLLSLDQALWGSCASRFFLLRRSEISAVSGSRFKWFALKGGDLIVTDAQGSSTSDPMKAIVVHVKLRGSKPTKSRQYVWHHSSRCVQGRIRSPTVYFFSQAIYRDPVRCICN</sequence>
<reference evidence="1" key="3">
    <citation type="submission" date="2015-02" db="UniProtKB">
        <authorList>
            <consortium name="EnsemblProtists"/>
        </authorList>
    </citation>
    <scope>IDENTIFICATION</scope>
    <source>
        <strain evidence="1">DAOM BR144</strain>
    </source>
</reference>
<reference evidence="2" key="2">
    <citation type="submission" date="2010-04" db="EMBL/GenBank/DDBJ databases">
        <authorList>
            <person name="Buell R."/>
            <person name="Hamilton J."/>
            <person name="Hostetler J."/>
        </authorList>
    </citation>
    <scope>NUCLEOTIDE SEQUENCE [LARGE SCALE GENOMIC DNA]</scope>
    <source>
        <strain evidence="2">DAOM:BR144</strain>
    </source>
</reference>
<name>K3X4J4_GLOUD</name>
<evidence type="ECO:0000313" key="2">
    <source>
        <dbReference type="Proteomes" id="UP000019132"/>
    </source>
</evidence>
<dbReference type="HOGENOM" id="CLU_1121983_0_0_1"/>
<keyword evidence="2" id="KW-1185">Reference proteome</keyword>
<accession>K3X4J4</accession>
<dbReference type="EMBL" id="GL376601">
    <property type="status" value="NOT_ANNOTATED_CDS"/>
    <property type="molecule type" value="Genomic_DNA"/>
</dbReference>
<dbReference type="Proteomes" id="UP000019132">
    <property type="component" value="Unassembled WGS sequence"/>
</dbReference>
<evidence type="ECO:0000313" key="1">
    <source>
        <dbReference type="EnsemblProtists" id="PYU1_T012143"/>
    </source>
</evidence>
<organism evidence="1 2">
    <name type="scientific">Globisporangium ultimum (strain ATCC 200006 / CBS 805.95 / DAOM BR144)</name>
    <name type="common">Pythium ultimum</name>
    <dbReference type="NCBI Taxonomy" id="431595"/>
    <lineage>
        <taxon>Eukaryota</taxon>
        <taxon>Sar</taxon>
        <taxon>Stramenopiles</taxon>
        <taxon>Oomycota</taxon>
        <taxon>Peronosporomycetes</taxon>
        <taxon>Pythiales</taxon>
        <taxon>Pythiaceae</taxon>
        <taxon>Globisporangium</taxon>
    </lineage>
</organism>
<proteinExistence type="predicted"/>
<dbReference type="EnsemblProtists" id="PYU1_T012143">
    <property type="protein sequence ID" value="PYU1_T012143"/>
    <property type="gene ID" value="PYU1_G012117"/>
</dbReference>